<comment type="similarity">
    <text evidence="4">Belongs to the zinc-containing alcohol dehydrogenase family.</text>
</comment>
<dbReference type="PANTHER" id="PTHR43401:SF5">
    <property type="entry name" value="ALCOHOL DEHYDROGENASE-RELATED"/>
    <property type="match status" value="1"/>
</dbReference>
<dbReference type="InterPro" id="IPR013154">
    <property type="entry name" value="ADH-like_N"/>
</dbReference>
<dbReference type="Pfam" id="PF08240">
    <property type="entry name" value="ADH_N"/>
    <property type="match status" value="1"/>
</dbReference>
<dbReference type="Pfam" id="PF00107">
    <property type="entry name" value="ADH_zinc_N"/>
    <property type="match status" value="1"/>
</dbReference>
<dbReference type="Proteomes" id="UP001387364">
    <property type="component" value="Chromosome"/>
</dbReference>
<dbReference type="InterPro" id="IPR050129">
    <property type="entry name" value="Zn_alcohol_dh"/>
</dbReference>
<dbReference type="Gene3D" id="3.90.180.10">
    <property type="entry name" value="Medium-chain alcohol dehydrogenases, catalytic domain"/>
    <property type="match status" value="1"/>
</dbReference>
<feature type="domain" description="Enoyl reductase (ER)" evidence="5">
    <location>
        <begin position="10"/>
        <end position="349"/>
    </location>
</feature>
<keyword evidence="2 4" id="KW-0862">Zinc</keyword>
<dbReference type="CDD" id="cd08260">
    <property type="entry name" value="Zn_ADH6"/>
    <property type="match status" value="1"/>
</dbReference>
<name>A0ABZ2NBE7_9BACI</name>
<evidence type="ECO:0000256" key="2">
    <source>
        <dbReference type="ARBA" id="ARBA00022833"/>
    </source>
</evidence>
<reference evidence="6 7" key="1">
    <citation type="submission" date="2024-02" db="EMBL/GenBank/DDBJ databases">
        <title>Seven novel Bacillus-like species.</title>
        <authorList>
            <person name="Liu G."/>
        </authorList>
    </citation>
    <scope>NUCLEOTIDE SEQUENCE [LARGE SCALE GENOMIC DNA]</scope>
    <source>
        <strain evidence="6 7">FJAT-52991</strain>
    </source>
</reference>
<accession>A0ABZ2NBE7</accession>
<keyword evidence="3" id="KW-0560">Oxidoreductase</keyword>
<dbReference type="EMBL" id="CP147404">
    <property type="protein sequence ID" value="WXB94537.1"/>
    <property type="molecule type" value="Genomic_DNA"/>
</dbReference>
<organism evidence="6 7">
    <name type="scientific">Bacillus kandeliae</name>
    <dbReference type="NCBI Taxonomy" id="3129297"/>
    <lineage>
        <taxon>Bacteria</taxon>
        <taxon>Bacillati</taxon>
        <taxon>Bacillota</taxon>
        <taxon>Bacilli</taxon>
        <taxon>Bacillales</taxon>
        <taxon>Bacillaceae</taxon>
        <taxon>Bacillus</taxon>
    </lineage>
</organism>
<comment type="cofactor">
    <cofactor evidence="4">
        <name>Zn(2+)</name>
        <dbReference type="ChEBI" id="CHEBI:29105"/>
    </cofactor>
</comment>
<dbReference type="InterPro" id="IPR002328">
    <property type="entry name" value="ADH_Zn_CS"/>
</dbReference>
<dbReference type="SMART" id="SM00829">
    <property type="entry name" value="PKS_ER"/>
    <property type="match status" value="1"/>
</dbReference>
<evidence type="ECO:0000259" key="5">
    <source>
        <dbReference type="SMART" id="SM00829"/>
    </source>
</evidence>
<dbReference type="InterPro" id="IPR020843">
    <property type="entry name" value="ER"/>
</dbReference>
<dbReference type="PROSITE" id="PS00059">
    <property type="entry name" value="ADH_ZINC"/>
    <property type="match status" value="1"/>
</dbReference>
<keyword evidence="7" id="KW-1185">Reference proteome</keyword>
<protein>
    <submittedName>
        <fullName evidence="6">Zinc-dependent alcohol dehydrogenase family protein</fullName>
    </submittedName>
</protein>
<dbReference type="SUPFAM" id="SSF50129">
    <property type="entry name" value="GroES-like"/>
    <property type="match status" value="1"/>
</dbReference>
<evidence type="ECO:0000256" key="3">
    <source>
        <dbReference type="ARBA" id="ARBA00023002"/>
    </source>
</evidence>
<dbReference type="SUPFAM" id="SSF51735">
    <property type="entry name" value="NAD(P)-binding Rossmann-fold domains"/>
    <property type="match status" value="1"/>
</dbReference>
<dbReference type="InterPro" id="IPR036291">
    <property type="entry name" value="NAD(P)-bd_dom_sf"/>
</dbReference>
<proteinExistence type="inferred from homology"/>
<evidence type="ECO:0000313" key="7">
    <source>
        <dbReference type="Proteomes" id="UP001387364"/>
    </source>
</evidence>
<sequence>MKVRAAVMEEFNKPLKVLNVTDPECGPDDVIVAVKANGVCRSDWHGWVGDWGWMGLKPELPHILGHEFAGVIEEVGKNVKRFKKGDRVVIPFSLGCGSCDCCQTGHQNVCENITVFGFVCNGSYAQFTRVPLADQNLVHLPESIDFTTAASLGCRFMTSFHAVTDISGVKAGDYFTIYGGGGVGLAALQVASTLGARAIVVDIDDQKLEMAKQLGAVETVNSREVNPVEAIMDITSGGSDITLDALGIAETCRNSIMSLKNRGTHVQVGLTTKEEGGMVALPTDLIVAKELQIKGSLGMQPHRYKALLAMVESGQLHPEKLISKTISLEEASDVLASMHEYGTVGSVIIDRF</sequence>
<evidence type="ECO:0000256" key="4">
    <source>
        <dbReference type="RuleBase" id="RU361277"/>
    </source>
</evidence>
<dbReference type="RefSeq" id="WP_338754288.1">
    <property type="nucleotide sequence ID" value="NZ_CP147404.1"/>
</dbReference>
<dbReference type="InterPro" id="IPR011032">
    <property type="entry name" value="GroES-like_sf"/>
</dbReference>
<dbReference type="PANTHER" id="PTHR43401">
    <property type="entry name" value="L-THREONINE 3-DEHYDROGENASE"/>
    <property type="match status" value="1"/>
</dbReference>
<gene>
    <name evidence="6" type="ORF">WDJ61_07900</name>
</gene>
<dbReference type="InterPro" id="IPR013149">
    <property type="entry name" value="ADH-like_C"/>
</dbReference>
<keyword evidence="1 4" id="KW-0479">Metal-binding</keyword>
<evidence type="ECO:0000256" key="1">
    <source>
        <dbReference type="ARBA" id="ARBA00022723"/>
    </source>
</evidence>
<evidence type="ECO:0000313" key="6">
    <source>
        <dbReference type="EMBL" id="WXB94537.1"/>
    </source>
</evidence>